<reference evidence="4 6" key="2">
    <citation type="submission" date="2020-01" db="EMBL/GenBank/DDBJ databases">
        <title>Vaginal microbiome of pregnant Indian women: Insights into the genome of dominants Lactobacillus species.</title>
        <authorList>
            <person name="Das B."/>
            <person name="Mehta O."/>
            <person name="Ghosh T.S."/>
            <person name="Kothidar A."/>
            <person name="Gowtham M.R."/>
            <person name="Mitra R."/>
            <person name="Kshetrapal P."/>
            <person name="Wadhwa N."/>
            <person name="Thiruvengadam R."/>
            <person name="Nair G.B."/>
            <person name="Bhatnagar S."/>
            <person name="Pore S."/>
        </authorList>
    </citation>
    <scope>NUCLEOTIDE SEQUENCE [LARGE SCALE GENOMIC DNA]</scope>
    <source>
        <strain evidence="4 6">Indica2</strain>
    </source>
</reference>
<dbReference type="Proteomes" id="UP000067598">
    <property type="component" value="Unassembled WGS sequence"/>
</dbReference>
<keyword evidence="1" id="KW-1133">Transmembrane helix</keyword>
<keyword evidence="1" id="KW-0472">Membrane</keyword>
<feature type="transmembrane region" description="Helical" evidence="1">
    <location>
        <begin position="7"/>
        <end position="27"/>
    </location>
</feature>
<accession>A0A109DDA2</accession>
<comment type="caution">
    <text evidence="3">The sequence shown here is derived from an EMBL/GenBank/DDBJ whole genome shotgun (WGS) entry which is preliminary data.</text>
</comment>
<evidence type="ECO:0000313" key="6">
    <source>
        <dbReference type="Proteomes" id="UP000460132"/>
    </source>
</evidence>
<feature type="transmembrane region" description="Helical" evidence="1">
    <location>
        <begin position="83"/>
        <end position="101"/>
    </location>
</feature>
<protein>
    <recommendedName>
        <fullName evidence="2">LiaF transmembrane domain-containing protein</fullName>
    </recommendedName>
</protein>
<feature type="transmembrane region" description="Helical" evidence="1">
    <location>
        <begin position="33"/>
        <end position="49"/>
    </location>
</feature>
<evidence type="ECO:0000313" key="4">
    <source>
        <dbReference type="EMBL" id="MYN52758.1"/>
    </source>
</evidence>
<feature type="transmembrane region" description="Helical" evidence="1">
    <location>
        <begin position="56"/>
        <end position="77"/>
    </location>
</feature>
<evidence type="ECO:0000313" key="5">
    <source>
        <dbReference type="Proteomes" id="UP000067598"/>
    </source>
</evidence>
<feature type="domain" description="LiaF transmembrane" evidence="2">
    <location>
        <begin position="9"/>
        <end position="103"/>
    </location>
</feature>
<evidence type="ECO:0000259" key="2">
    <source>
        <dbReference type="Pfam" id="PF22570"/>
    </source>
</evidence>
<evidence type="ECO:0000256" key="1">
    <source>
        <dbReference type="SAM" id="Phobius"/>
    </source>
</evidence>
<sequence>MKNSFARILWGVGLIAAAALLVISQLGLLSFKISVWTIILTVIFLACLIKGLLDKSIVVSVFSIAFLVITYAGPLGIKKFLSSWMILFIALLVSMGLSLLFKKDPEIVIKKSFHWNDDDDSDDADTETKVTHHHVQDVIEDGDNIVINQKMAGDSSRYIHSQNLQSINLEASFGNANIYLDDAKAAGDTVVLNLTASMGNVNLYVPLSWQIDNQLSISLGNVIVKGKSNGGGPTLVLKGRANMGNVVINYI</sequence>
<dbReference type="EMBL" id="WWFF01000001">
    <property type="protein sequence ID" value="MYN52758.1"/>
    <property type="molecule type" value="Genomic_DNA"/>
</dbReference>
<keyword evidence="1" id="KW-0812">Transmembrane</keyword>
<dbReference type="EMBL" id="LJGP01000034">
    <property type="protein sequence ID" value="KWU03325.1"/>
    <property type="molecule type" value="Genomic_DNA"/>
</dbReference>
<dbReference type="Pfam" id="PF22570">
    <property type="entry name" value="LiaF-TM"/>
    <property type="match status" value="1"/>
</dbReference>
<dbReference type="PATRIC" id="fig|47770.28.peg.1074"/>
<dbReference type="InterPro" id="IPR054331">
    <property type="entry name" value="LiaF_TM"/>
</dbReference>
<evidence type="ECO:0000313" key="3">
    <source>
        <dbReference type="EMBL" id="KWU03325.1"/>
    </source>
</evidence>
<organism evidence="3 5">
    <name type="scientific">Lactobacillus crispatus</name>
    <dbReference type="NCBI Taxonomy" id="47770"/>
    <lineage>
        <taxon>Bacteria</taxon>
        <taxon>Bacillati</taxon>
        <taxon>Bacillota</taxon>
        <taxon>Bacilli</taxon>
        <taxon>Lactobacillales</taxon>
        <taxon>Lactobacillaceae</taxon>
        <taxon>Lactobacillus</taxon>
    </lineage>
</organism>
<gene>
    <name evidence="3" type="ORF">AEL95_08015</name>
    <name evidence="4" type="ORF">GTK63_00185</name>
</gene>
<name>A0A109DDA2_9LACO</name>
<dbReference type="RefSeq" id="WP_005723744.1">
    <property type="nucleotide sequence ID" value="NZ_AP025162.1"/>
</dbReference>
<reference evidence="3 5" key="1">
    <citation type="journal article" date="2016" name="Microbiology (Mosc.)">
        <title>Comparison of Lactobacillus crispatus isolates from Lactobacillus-dominated vaginal microbiomes with isolates from microbiomes containing bacterial vaginosis-associated bacteria.</title>
        <authorList>
            <person name="Abdelmaksoud A.A."/>
            <person name="Koparde V.N."/>
            <person name="Sheth N.U."/>
            <person name="Serrano M.G."/>
            <person name="Glascock A.L."/>
            <person name="Fettweis J.M."/>
            <person name="Strauss Iii J.F."/>
            <person name="Buck G.A."/>
            <person name="Jefferson K.K."/>
        </authorList>
    </citation>
    <scope>NUCLEOTIDE SEQUENCE [LARGE SCALE GENOMIC DNA]</scope>
    <source>
        <strain evidence="3 5">VMC3</strain>
    </source>
</reference>
<dbReference type="AlphaFoldDB" id="A0A109DDA2"/>
<dbReference type="Proteomes" id="UP000460132">
    <property type="component" value="Unassembled WGS sequence"/>
</dbReference>
<proteinExistence type="predicted"/>